<dbReference type="InterPro" id="IPR001841">
    <property type="entry name" value="Znf_RING"/>
</dbReference>
<proteinExistence type="predicted"/>
<reference evidence="4" key="1">
    <citation type="journal article" date="2016" name="Nat. Genet.">
        <title>A high-quality carrot genome assembly provides new insights into carotenoid accumulation and asterid genome evolution.</title>
        <authorList>
            <person name="Iorizzo M."/>
            <person name="Ellison S."/>
            <person name="Senalik D."/>
            <person name="Zeng P."/>
            <person name="Satapoomin P."/>
            <person name="Huang J."/>
            <person name="Bowman M."/>
            <person name="Iovene M."/>
            <person name="Sanseverino W."/>
            <person name="Cavagnaro P."/>
            <person name="Yildiz M."/>
            <person name="Macko-Podgorni A."/>
            <person name="Moranska E."/>
            <person name="Grzebelus E."/>
            <person name="Grzebelus D."/>
            <person name="Ashrafi H."/>
            <person name="Zheng Z."/>
            <person name="Cheng S."/>
            <person name="Spooner D."/>
            <person name="Van Deynze A."/>
            <person name="Simon P."/>
        </authorList>
    </citation>
    <scope>NUCLEOTIDE SEQUENCE [LARGE SCALE GENOMIC DNA]</scope>
    <source>
        <tissue evidence="4">Leaf</tissue>
    </source>
</reference>
<dbReference type="SUPFAM" id="SSF57850">
    <property type="entry name" value="RING/U-box"/>
    <property type="match status" value="1"/>
</dbReference>
<organism evidence="4">
    <name type="scientific">Daucus carota subsp. sativus</name>
    <name type="common">Carrot</name>
    <dbReference type="NCBI Taxonomy" id="79200"/>
    <lineage>
        <taxon>Eukaryota</taxon>
        <taxon>Viridiplantae</taxon>
        <taxon>Streptophyta</taxon>
        <taxon>Embryophyta</taxon>
        <taxon>Tracheophyta</taxon>
        <taxon>Spermatophyta</taxon>
        <taxon>Magnoliopsida</taxon>
        <taxon>eudicotyledons</taxon>
        <taxon>Gunneridae</taxon>
        <taxon>Pentapetalae</taxon>
        <taxon>asterids</taxon>
        <taxon>campanulids</taxon>
        <taxon>Apiales</taxon>
        <taxon>Apiaceae</taxon>
        <taxon>Apioideae</taxon>
        <taxon>Scandiceae</taxon>
        <taxon>Daucinae</taxon>
        <taxon>Daucus</taxon>
        <taxon>Daucus sect. Daucus</taxon>
    </lineage>
</organism>
<comment type="caution">
    <text evidence="4">The sequence shown here is derived from an EMBL/GenBank/DDBJ whole genome shotgun (WGS) entry which is preliminary data.</text>
</comment>
<feature type="domain" description="RING-type" evidence="3">
    <location>
        <begin position="477"/>
        <end position="523"/>
    </location>
</feature>
<evidence type="ECO:0000256" key="2">
    <source>
        <dbReference type="SAM" id="MobiDB-lite"/>
    </source>
</evidence>
<feature type="region of interest" description="Disordered" evidence="2">
    <location>
        <begin position="208"/>
        <end position="247"/>
    </location>
</feature>
<evidence type="ECO:0000256" key="1">
    <source>
        <dbReference type="PROSITE-ProRule" id="PRU00175"/>
    </source>
</evidence>
<dbReference type="SMART" id="SM00184">
    <property type="entry name" value="RING"/>
    <property type="match status" value="1"/>
</dbReference>
<dbReference type="GO" id="GO:0008270">
    <property type="term" value="F:zinc ion binding"/>
    <property type="evidence" value="ECO:0007669"/>
    <property type="project" value="UniProtKB-KW"/>
</dbReference>
<dbReference type="Gene3D" id="3.30.40.10">
    <property type="entry name" value="Zinc/RING finger domain, C3HC4 (zinc finger)"/>
    <property type="match status" value="1"/>
</dbReference>
<dbReference type="STRING" id="79200.A0A175YJR6"/>
<feature type="region of interest" description="Disordered" evidence="2">
    <location>
        <begin position="314"/>
        <end position="333"/>
    </location>
</feature>
<dbReference type="OMA" id="ILPCHHD"/>
<dbReference type="Pfam" id="PF13639">
    <property type="entry name" value="zf-RING_2"/>
    <property type="match status" value="1"/>
</dbReference>
<feature type="region of interest" description="Disordered" evidence="2">
    <location>
        <begin position="1"/>
        <end position="27"/>
    </location>
</feature>
<dbReference type="AlphaFoldDB" id="A0A175YJR6"/>
<dbReference type="PROSITE" id="PS50089">
    <property type="entry name" value="ZF_RING_2"/>
    <property type="match status" value="1"/>
</dbReference>
<dbReference type="Gramene" id="KZM83378">
    <property type="protein sequence ID" value="KZM83378"/>
    <property type="gene ID" value="DCAR_030947"/>
</dbReference>
<protein>
    <recommendedName>
        <fullName evidence="3">RING-type domain-containing protein</fullName>
    </recommendedName>
</protein>
<feature type="compositionally biased region" description="Polar residues" evidence="2">
    <location>
        <begin position="84"/>
        <end position="108"/>
    </location>
</feature>
<dbReference type="InterPro" id="IPR013083">
    <property type="entry name" value="Znf_RING/FYVE/PHD"/>
</dbReference>
<dbReference type="PANTHER" id="PTHR47531:SF2">
    <property type="entry name" value="RING_U-BOX SUPERFAMILY PROTEIN"/>
    <property type="match status" value="1"/>
</dbReference>
<feature type="compositionally biased region" description="Low complexity" evidence="2">
    <location>
        <begin position="109"/>
        <end position="119"/>
    </location>
</feature>
<keyword evidence="1" id="KW-0863">Zinc-finger</keyword>
<accession>A0A175YJR6</accession>
<keyword evidence="1" id="KW-0479">Metal-binding</keyword>
<gene>
    <name evidence="4" type="ORF">DCAR_030947</name>
</gene>
<feature type="compositionally biased region" description="Polar residues" evidence="2">
    <location>
        <begin position="314"/>
        <end position="324"/>
    </location>
</feature>
<keyword evidence="1" id="KW-0862">Zinc</keyword>
<evidence type="ECO:0000259" key="3">
    <source>
        <dbReference type="PROSITE" id="PS50089"/>
    </source>
</evidence>
<evidence type="ECO:0000313" key="4">
    <source>
        <dbReference type="EMBL" id="KZM83378.1"/>
    </source>
</evidence>
<feature type="compositionally biased region" description="Basic and acidic residues" evidence="2">
    <location>
        <begin position="225"/>
        <end position="247"/>
    </location>
</feature>
<dbReference type="EMBL" id="LNRQ01000009">
    <property type="protein sequence ID" value="KZM83378.1"/>
    <property type="molecule type" value="Genomic_DNA"/>
</dbReference>
<dbReference type="FunFam" id="3.30.40.10:FF:000388">
    <property type="entry name" value="Putative RING zinc finger domain superfamily protein"/>
    <property type="match status" value="1"/>
</dbReference>
<name>A0A175YJR6_DAUCS</name>
<dbReference type="PANTHER" id="PTHR47531">
    <property type="entry name" value="RING/U-BOX SUPERFAMILY PROTEIN"/>
    <property type="match status" value="1"/>
</dbReference>
<feature type="region of interest" description="Disordered" evidence="2">
    <location>
        <begin position="44"/>
        <end position="119"/>
    </location>
</feature>
<feature type="compositionally biased region" description="Low complexity" evidence="2">
    <location>
        <begin position="1"/>
        <end position="22"/>
    </location>
</feature>
<sequence length="593" mass="66226">MGSSSSKSPDSSSSSSSGVIRSKSSKAKARHYFHSSCLGSYHQDQITEHPANENVDDMPCANPNKSEPEIVIPECYEEDKSEQSGEMPSASTNVELDDWGQSNLSDTVSRGGSTSSRAFSSRSLNFSSRFLSRFSFFSGNVSFRLNRASSLGASTPYLMPSTSLTVHNRSVHNNEEELHLGRGSGNNLIDRNGSGQVFDVPPACLINRTSRPHEESDSGLHSPRNHNDAEDTDTRLNDRRSGAREPVERNVRFSRTLSVGRLRDRVLRRSYFPDLSFCPLEQEREVRDPVHGVEAGIVEPEENTYVLSTPSGFAPSNMSSSSNDIPDYGVESSRGREGRYRDLLEHRSNFLERRRRIRSQVRALQRLGSRFENLSGHERACILSGQHRSGHCMCRLNNRNVNSSDDTNARASISRIVMLAEALFEVLDEIHQQSVVLSRPSVSSLGSVPAPIEAVDSLPLKVYSKSHKHLIEEAAQCYICLVEYEEGDSVRILPCHHEFHKSCVDKWLKEIHRYTSLEKSLDCFSIQGFVPSVVVIYANLLHYLLRIEVASFLHLPFVFLDKHESLELTALATCSTDAESSYSSLKSSGLFCR</sequence>